<organism evidence="1 2">
    <name type="scientific">Rohdeia mirabilis</name>
    <dbReference type="NCBI Taxonomy" id="2528008"/>
    <lineage>
        <taxon>Bacteria</taxon>
        <taxon>Pseudomonadati</taxon>
        <taxon>Planctomycetota</taxon>
        <taxon>Planctomycetia</taxon>
        <taxon>Planctomycetia incertae sedis</taxon>
        <taxon>Rohdeia</taxon>
    </lineage>
</organism>
<dbReference type="Proteomes" id="UP000319342">
    <property type="component" value="Chromosome"/>
</dbReference>
<reference evidence="1 2" key="1">
    <citation type="submission" date="2019-02" db="EMBL/GenBank/DDBJ databases">
        <title>Deep-cultivation of Planctomycetes and their phenomic and genomic characterization uncovers novel biology.</title>
        <authorList>
            <person name="Wiegand S."/>
            <person name="Jogler M."/>
            <person name="Boedeker C."/>
            <person name="Pinto D."/>
            <person name="Vollmers J."/>
            <person name="Rivas-Marin E."/>
            <person name="Kohn T."/>
            <person name="Peeters S.H."/>
            <person name="Heuer A."/>
            <person name="Rast P."/>
            <person name="Oberbeckmann S."/>
            <person name="Bunk B."/>
            <person name="Jeske O."/>
            <person name="Meyerdierks A."/>
            <person name="Storesund J.E."/>
            <person name="Kallscheuer N."/>
            <person name="Luecker S."/>
            <person name="Lage O.M."/>
            <person name="Pohl T."/>
            <person name="Merkel B.J."/>
            <person name="Hornburger P."/>
            <person name="Mueller R.-W."/>
            <person name="Bruemmer F."/>
            <person name="Labrenz M."/>
            <person name="Spormann A.M."/>
            <person name="Op den Camp H."/>
            <person name="Overmann J."/>
            <person name="Amann R."/>
            <person name="Jetten M.S.M."/>
            <person name="Mascher T."/>
            <person name="Medema M.H."/>
            <person name="Devos D.P."/>
            <person name="Kaster A.-K."/>
            <person name="Ovreas L."/>
            <person name="Rohde M."/>
            <person name="Galperin M.Y."/>
            <person name="Jogler C."/>
        </authorList>
    </citation>
    <scope>NUCLEOTIDE SEQUENCE [LARGE SCALE GENOMIC DNA]</scope>
    <source>
        <strain evidence="1 2">Pla163</strain>
    </source>
</reference>
<dbReference type="AlphaFoldDB" id="A0A518CX89"/>
<proteinExistence type="predicted"/>
<dbReference type="EMBL" id="CP036290">
    <property type="protein sequence ID" value="QDU83839.1"/>
    <property type="molecule type" value="Genomic_DNA"/>
</dbReference>
<accession>A0A518CX89</accession>
<name>A0A518CX89_9BACT</name>
<gene>
    <name evidence="1" type="ORF">Pla163_09400</name>
</gene>
<keyword evidence="2" id="KW-1185">Reference proteome</keyword>
<protein>
    <submittedName>
        <fullName evidence="1">Uncharacterized protein</fullName>
    </submittedName>
</protein>
<sequence>MKGGYPLDLSEGELGSGRDSFPLIGDAVVVDGIPIGRLDIDALEFDQILDVVRQTQARAAMIERELLSAVPVFAREHLTVDEARERFRSDPGTYIVQDPDLPWERYEDMRYVDLSVNATPELRELRELSVQVSATQAYFDHQSNTMAESLEKYDMPGIVEWVPIDGGATIIGYDAAGNEVGKILSAWIGKPL</sequence>
<evidence type="ECO:0000313" key="2">
    <source>
        <dbReference type="Proteomes" id="UP000319342"/>
    </source>
</evidence>
<evidence type="ECO:0000313" key="1">
    <source>
        <dbReference type="EMBL" id="QDU83839.1"/>
    </source>
</evidence>